<dbReference type="Proteomes" id="UP000075635">
    <property type="component" value="Unassembled WGS sequence"/>
</dbReference>
<dbReference type="EMBL" id="JEMB01003019">
    <property type="protein sequence ID" value="KYF76339.1"/>
    <property type="molecule type" value="Genomic_DNA"/>
</dbReference>
<evidence type="ECO:0000313" key="2">
    <source>
        <dbReference type="EMBL" id="KYF76339.1"/>
    </source>
</evidence>
<feature type="compositionally biased region" description="Polar residues" evidence="1">
    <location>
        <begin position="21"/>
        <end position="43"/>
    </location>
</feature>
<reference evidence="2 3" key="1">
    <citation type="submission" date="2014-02" db="EMBL/GenBank/DDBJ databases">
        <title>The small core and large imbalanced accessory genome model reveals a collaborative survival strategy of Sorangium cellulosum strains in nature.</title>
        <authorList>
            <person name="Han K."/>
            <person name="Peng R."/>
            <person name="Blom J."/>
            <person name="Li Y.-Z."/>
        </authorList>
    </citation>
    <scope>NUCLEOTIDE SEQUENCE [LARGE SCALE GENOMIC DNA]</scope>
    <source>
        <strain evidence="2 3">So0011-07</strain>
    </source>
</reference>
<accession>A0A150R7R9</accession>
<comment type="caution">
    <text evidence="2">The sequence shown here is derived from an EMBL/GenBank/DDBJ whole genome shotgun (WGS) entry which is preliminary data.</text>
</comment>
<name>A0A150R7R9_SORCE</name>
<gene>
    <name evidence="2" type="ORF">BE17_27005</name>
</gene>
<evidence type="ECO:0000256" key="1">
    <source>
        <dbReference type="SAM" id="MobiDB-lite"/>
    </source>
</evidence>
<feature type="region of interest" description="Disordered" evidence="1">
    <location>
        <begin position="14"/>
        <end position="80"/>
    </location>
</feature>
<dbReference type="AlphaFoldDB" id="A0A150R7R9"/>
<organism evidence="2 3">
    <name type="scientific">Sorangium cellulosum</name>
    <name type="common">Polyangium cellulosum</name>
    <dbReference type="NCBI Taxonomy" id="56"/>
    <lineage>
        <taxon>Bacteria</taxon>
        <taxon>Pseudomonadati</taxon>
        <taxon>Myxococcota</taxon>
        <taxon>Polyangia</taxon>
        <taxon>Polyangiales</taxon>
        <taxon>Polyangiaceae</taxon>
        <taxon>Sorangium</taxon>
    </lineage>
</organism>
<proteinExistence type="predicted"/>
<protein>
    <submittedName>
        <fullName evidence="2">Uncharacterized protein</fullName>
    </submittedName>
</protein>
<evidence type="ECO:0000313" key="3">
    <source>
        <dbReference type="Proteomes" id="UP000075635"/>
    </source>
</evidence>
<sequence>MASPAWKVAACRAERARAQASWPSEGSMPSTLSGAHSATSSSVKAPLPQPTSSHWPPAGGDSQSRKAWPTRWLDRPMKRS</sequence>